<evidence type="ECO:0000256" key="1">
    <source>
        <dbReference type="SAM" id="MobiDB-lite"/>
    </source>
</evidence>
<name>A0A2S2DZL8_9ALTE</name>
<proteinExistence type="predicted"/>
<gene>
    <name evidence="3" type="ORF">HMF8227_00338</name>
</gene>
<dbReference type="AlphaFoldDB" id="A0A2S2DZL8"/>
<evidence type="ECO:0000256" key="2">
    <source>
        <dbReference type="SAM" id="Phobius"/>
    </source>
</evidence>
<keyword evidence="2" id="KW-0812">Transmembrane</keyword>
<keyword evidence="2" id="KW-0472">Membrane</keyword>
<organism evidence="3 4">
    <name type="scientific">Saliniradius amylolyticus</name>
    <dbReference type="NCBI Taxonomy" id="2183582"/>
    <lineage>
        <taxon>Bacteria</taxon>
        <taxon>Pseudomonadati</taxon>
        <taxon>Pseudomonadota</taxon>
        <taxon>Gammaproteobacteria</taxon>
        <taxon>Alteromonadales</taxon>
        <taxon>Alteromonadaceae</taxon>
        <taxon>Saliniradius</taxon>
    </lineage>
</organism>
<keyword evidence="4" id="KW-1185">Reference proteome</keyword>
<sequence length="66" mass="7595">MKKHTGGDTKHALQDGLTASRLHRATSETEEVRYRNQVMRKRLIGHYMLLGIVVMVAVNLLLYLFL</sequence>
<dbReference type="EMBL" id="CP029347">
    <property type="protein sequence ID" value="AWL10844.1"/>
    <property type="molecule type" value="Genomic_DNA"/>
</dbReference>
<keyword evidence="2" id="KW-1133">Transmembrane helix</keyword>
<evidence type="ECO:0000313" key="4">
    <source>
        <dbReference type="Proteomes" id="UP000245728"/>
    </source>
</evidence>
<dbReference type="Proteomes" id="UP000245728">
    <property type="component" value="Chromosome"/>
</dbReference>
<feature type="region of interest" description="Disordered" evidence="1">
    <location>
        <begin position="1"/>
        <end position="28"/>
    </location>
</feature>
<feature type="transmembrane region" description="Helical" evidence="2">
    <location>
        <begin position="43"/>
        <end position="65"/>
    </location>
</feature>
<dbReference type="KEGG" id="salh:HMF8227_00338"/>
<reference evidence="3 4" key="1">
    <citation type="submission" date="2018-05" db="EMBL/GenBank/DDBJ databases">
        <title>Salinimonas sp. HMF8227 Genome sequencing and assembly.</title>
        <authorList>
            <person name="Kang H."/>
            <person name="Kang J."/>
            <person name="Cha I."/>
            <person name="Kim H."/>
            <person name="Joh K."/>
        </authorList>
    </citation>
    <scope>NUCLEOTIDE SEQUENCE [LARGE SCALE GENOMIC DNA]</scope>
    <source>
        <strain evidence="3 4">HMF8227</strain>
    </source>
</reference>
<feature type="compositionally biased region" description="Basic and acidic residues" evidence="1">
    <location>
        <begin position="1"/>
        <end position="13"/>
    </location>
</feature>
<evidence type="ECO:0000313" key="3">
    <source>
        <dbReference type="EMBL" id="AWL10844.1"/>
    </source>
</evidence>
<accession>A0A2S2DZL8</accession>
<protein>
    <submittedName>
        <fullName evidence="3">Uncharacterized protein</fullName>
    </submittedName>
</protein>